<feature type="region of interest" description="Disordered" evidence="6">
    <location>
        <begin position="493"/>
        <end position="522"/>
    </location>
</feature>
<dbReference type="EMBL" id="CAAKMV010000066">
    <property type="protein sequence ID" value="VIO53439.1"/>
    <property type="molecule type" value="Genomic_DNA"/>
</dbReference>
<keyword evidence="4" id="KW-0411">Iron-sulfur</keyword>
<evidence type="ECO:0000256" key="1">
    <source>
        <dbReference type="ARBA" id="ARBA00022714"/>
    </source>
</evidence>
<dbReference type="Pfam" id="PF00355">
    <property type="entry name" value="Rieske"/>
    <property type="match status" value="1"/>
</dbReference>
<evidence type="ECO:0000256" key="2">
    <source>
        <dbReference type="ARBA" id="ARBA00022723"/>
    </source>
</evidence>
<gene>
    <name evidence="9" type="ORF">FUG_LOCUS89224</name>
    <name evidence="8" type="ORF">MDCFG202_LOCUS335332</name>
</gene>
<name>A0A4E9EB42_GIBZA</name>
<dbReference type="InterPro" id="IPR017941">
    <property type="entry name" value="Rieske_2Fe-2S"/>
</dbReference>
<dbReference type="SUPFAM" id="SSF50022">
    <property type="entry name" value="ISP domain"/>
    <property type="match status" value="1"/>
</dbReference>
<evidence type="ECO:0000259" key="7">
    <source>
        <dbReference type="PROSITE" id="PS51296"/>
    </source>
</evidence>
<keyword evidence="2" id="KW-0479">Metal-binding</keyword>
<dbReference type="PANTHER" id="PTHR21496">
    <property type="entry name" value="FERREDOXIN-RELATED"/>
    <property type="match status" value="1"/>
</dbReference>
<organism evidence="9">
    <name type="scientific">Gibberella zeae</name>
    <name type="common">Wheat head blight fungus</name>
    <name type="synonym">Fusarium graminearum</name>
    <dbReference type="NCBI Taxonomy" id="5518"/>
    <lineage>
        <taxon>Eukaryota</taxon>
        <taxon>Fungi</taxon>
        <taxon>Dikarya</taxon>
        <taxon>Ascomycota</taxon>
        <taxon>Pezizomycotina</taxon>
        <taxon>Sordariomycetes</taxon>
        <taxon>Hypocreomycetidae</taxon>
        <taxon>Hypocreales</taxon>
        <taxon>Nectriaceae</taxon>
        <taxon>Fusarium</taxon>
    </lineage>
</organism>
<dbReference type="AlphaFoldDB" id="A0A4E9EB42"/>
<accession>A0A4E9EB42</accession>
<evidence type="ECO:0000256" key="6">
    <source>
        <dbReference type="SAM" id="MobiDB-lite"/>
    </source>
</evidence>
<protein>
    <recommendedName>
        <fullName evidence="7">Rieske domain-containing protein</fullName>
    </recommendedName>
</protein>
<evidence type="ECO:0000313" key="9">
    <source>
        <dbReference type="EMBL" id="VIO53439.1"/>
    </source>
</evidence>
<dbReference type="EMBL" id="CAJPIJ010000148">
    <property type="protein sequence ID" value="CAG1990995.1"/>
    <property type="molecule type" value="Genomic_DNA"/>
</dbReference>
<dbReference type="PANTHER" id="PTHR21496:SF0">
    <property type="entry name" value="RIESKE DOMAIN-CONTAINING PROTEIN"/>
    <property type="match status" value="1"/>
</dbReference>
<dbReference type="Proteomes" id="UP000746612">
    <property type="component" value="Unassembled WGS sequence"/>
</dbReference>
<keyword evidence="1" id="KW-0001">2Fe-2S</keyword>
<evidence type="ECO:0000256" key="5">
    <source>
        <dbReference type="ARBA" id="ARBA00034078"/>
    </source>
</evidence>
<dbReference type="CDD" id="cd03467">
    <property type="entry name" value="Rieske"/>
    <property type="match status" value="1"/>
</dbReference>
<feature type="domain" description="Rieske" evidence="7">
    <location>
        <begin position="397"/>
        <end position="492"/>
    </location>
</feature>
<reference evidence="8" key="2">
    <citation type="submission" date="2021-03" db="EMBL/GenBank/DDBJ databases">
        <authorList>
            <person name="Alouane T."/>
            <person name="Langin T."/>
            <person name="Bonhomme L."/>
        </authorList>
    </citation>
    <scope>NUCLEOTIDE SEQUENCE</scope>
    <source>
        <strain evidence="8">MDC_Fg202</strain>
    </source>
</reference>
<dbReference type="GO" id="GO:0051537">
    <property type="term" value="F:2 iron, 2 sulfur cluster binding"/>
    <property type="evidence" value="ECO:0007669"/>
    <property type="project" value="UniProtKB-KW"/>
</dbReference>
<keyword evidence="3" id="KW-0408">Iron</keyword>
<reference evidence="9" key="1">
    <citation type="submission" date="2019-04" db="EMBL/GenBank/DDBJ databases">
        <authorList>
            <person name="Melise S."/>
            <person name="Noan J."/>
            <person name="Okalmin O."/>
        </authorList>
    </citation>
    <scope>NUCLEOTIDE SEQUENCE</scope>
    <source>
        <strain evidence="9">FN9</strain>
    </source>
</reference>
<dbReference type="PROSITE" id="PS51296">
    <property type="entry name" value="RIESKE"/>
    <property type="match status" value="1"/>
</dbReference>
<dbReference type="InterPro" id="IPR036922">
    <property type="entry name" value="Rieske_2Fe-2S_sf"/>
</dbReference>
<dbReference type="GO" id="GO:0046872">
    <property type="term" value="F:metal ion binding"/>
    <property type="evidence" value="ECO:0007669"/>
    <property type="project" value="UniProtKB-KW"/>
</dbReference>
<dbReference type="Gene3D" id="2.102.10.10">
    <property type="entry name" value="Rieske [2Fe-2S] iron-sulphur domain"/>
    <property type="match status" value="1"/>
</dbReference>
<evidence type="ECO:0000313" key="8">
    <source>
        <dbReference type="EMBL" id="CAG1990995.1"/>
    </source>
</evidence>
<evidence type="ECO:0000256" key="3">
    <source>
        <dbReference type="ARBA" id="ARBA00023004"/>
    </source>
</evidence>
<proteinExistence type="predicted"/>
<sequence>MAEIIGVAASALQLGQACCSLIDILRKIKGCATVLRQYYDQLQELHNLSTSIYENPLLQTPEIGTQTKALLSTINNNCINSLLSKGKILRAWGFLYREQDLLDIFVTLERQKGTLSLAIHQIQSKALYQIQIDIKRMASNNVIEDTPTKSKYGNLLDHLLYSGALENSSYLHKEIGPISRSRSPAMSQVALVHQADSRPNTATLPARSSVVNDFVTKVNDGLKWNGCIADQGFDQNNGYEWDLDGELPIQFTEKNMLRSDFRDMVKIGDGNQHNGHSIEIGSDFAGIPVMEGDQWTRCIAKRGMVKHDEKTFGIQTNGLKIKVKKGSQLKTAQQPSTFINMSFLNPFSRKGAQWTFAGYTSEFPDVDDDAGNLAKHRLCNAKSIPGCKAFHIPKEDPSLSKEVEIGDDALGQPLEDQVLVFQYKGKFHAVDHSCPHSQFPLSRGTPFDIEDFGVTLSVGVMCPKHDWSFDLFTGMSDRGSYKLKTWEVQIRDTREQDSSQADGEMEKPSNKGIWVRRKQRIG</sequence>
<comment type="cofactor">
    <cofactor evidence="5">
        <name>[2Fe-2S] cluster</name>
        <dbReference type="ChEBI" id="CHEBI:190135"/>
    </cofactor>
</comment>
<evidence type="ECO:0000256" key="4">
    <source>
        <dbReference type="ARBA" id="ARBA00023014"/>
    </source>
</evidence>